<dbReference type="PANTHER" id="PTHR11614">
    <property type="entry name" value="PHOSPHOLIPASE-RELATED"/>
    <property type="match status" value="1"/>
</dbReference>
<dbReference type="Proteomes" id="UP000325218">
    <property type="component" value="Unassembled WGS sequence"/>
</dbReference>
<keyword evidence="3" id="KW-1185">Reference proteome</keyword>
<dbReference type="GO" id="GO:0016787">
    <property type="term" value="F:hydrolase activity"/>
    <property type="evidence" value="ECO:0007669"/>
    <property type="project" value="UniProtKB-KW"/>
</dbReference>
<dbReference type="SUPFAM" id="SSF53474">
    <property type="entry name" value="alpha/beta-Hydrolases"/>
    <property type="match status" value="1"/>
</dbReference>
<sequence length="310" mass="34791">MQQQTFTFGNDAGHQVFVYLWTPAPSVRLRGVLQIAHGMSETAERYRRFAEALTQAGFAVYANDHRGHGRTAANPGQLGWPGPDGLNGMVRDMIEVGRGARNDHPDLPLFLMGHSMGSFLTQKTMYTAPELYSGFILSGTNGPRGMLSFGQQLARWQAVFQGQEHPSLLLNALSFGSFNRAFLPMRTPFDWLSRDQREVDRFIENPLCGFICSAGFFQGLFGLLREIHRPELMRKIPRDKPVYVFGGDRDPVGLNGKGVGRLIALYKKLGIEDLEVKLYPEGRHEMLNEINRDEVTADALAWLERHLPSA</sequence>
<keyword evidence="2" id="KW-0378">Hydrolase</keyword>
<dbReference type="OrthoDB" id="9806902at2"/>
<dbReference type="Pfam" id="PF12146">
    <property type="entry name" value="Hydrolase_4"/>
    <property type="match status" value="1"/>
</dbReference>
<dbReference type="InterPro" id="IPR051044">
    <property type="entry name" value="MAG_DAG_Lipase"/>
</dbReference>
<evidence type="ECO:0000313" key="2">
    <source>
        <dbReference type="EMBL" id="TYA15078.1"/>
    </source>
</evidence>
<proteinExistence type="predicted"/>
<dbReference type="AlphaFoldDB" id="A0A5D0CZE8"/>
<name>A0A5D0CZE8_9BACL</name>
<dbReference type="InterPro" id="IPR029058">
    <property type="entry name" value="AB_hydrolase_fold"/>
</dbReference>
<dbReference type="Gene3D" id="3.40.50.1820">
    <property type="entry name" value="alpha/beta hydrolase"/>
    <property type="match status" value="1"/>
</dbReference>
<dbReference type="RefSeq" id="WP_148450669.1">
    <property type="nucleotide sequence ID" value="NZ_VSDO01000001.1"/>
</dbReference>
<evidence type="ECO:0000259" key="1">
    <source>
        <dbReference type="Pfam" id="PF12146"/>
    </source>
</evidence>
<reference evidence="2 3" key="1">
    <citation type="submission" date="2019-08" db="EMBL/GenBank/DDBJ databases">
        <title>Genome sequencing of Paenibacillus faecis DSM 23593(T).</title>
        <authorList>
            <person name="Kook J.-K."/>
            <person name="Park S.-N."/>
            <person name="Lim Y.K."/>
        </authorList>
    </citation>
    <scope>NUCLEOTIDE SEQUENCE [LARGE SCALE GENOMIC DNA]</scope>
    <source>
        <strain evidence="2 3">DSM 23593</strain>
    </source>
</reference>
<dbReference type="InterPro" id="IPR022742">
    <property type="entry name" value="Hydrolase_4"/>
</dbReference>
<gene>
    <name evidence="2" type="ORF">FRY98_05310</name>
</gene>
<organism evidence="2 3">
    <name type="scientific">Paenibacillus faecis</name>
    <dbReference type="NCBI Taxonomy" id="862114"/>
    <lineage>
        <taxon>Bacteria</taxon>
        <taxon>Bacillati</taxon>
        <taxon>Bacillota</taxon>
        <taxon>Bacilli</taxon>
        <taxon>Bacillales</taxon>
        <taxon>Paenibacillaceae</taxon>
        <taxon>Paenibacillus</taxon>
    </lineage>
</organism>
<feature type="domain" description="Serine aminopeptidase S33" evidence="1">
    <location>
        <begin position="30"/>
        <end position="290"/>
    </location>
</feature>
<comment type="caution">
    <text evidence="2">The sequence shown here is derived from an EMBL/GenBank/DDBJ whole genome shotgun (WGS) entry which is preliminary data.</text>
</comment>
<dbReference type="EMBL" id="VSDO01000001">
    <property type="protein sequence ID" value="TYA15078.1"/>
    <property type="molecule type" value="Genomic_DNA"/>
</dbReference>
<protein>
    <submittedName>
        <fullName evidence="2">Alpha/beta hydrolase</fullName>
    </submittedName>
</protein>
<accession>A0A5D0CZE8</accession>
<evidence type="ECO:0000313" key="3">
    <source>
        <dbReference type="Proteomes" id="UP000325218"/>
    </source>
</evidence>